<gene>
    <name evidence="2" type="ORF">BG006_002287</name>
</gene>
<dbReference type="PANTHER" id="PTHR33840">
    <property type="match status" value="1"/>
</dbReference>
<reference evidence="2" key="1">
    <citation type="journal article" date="2020" name="Fungal Divers.">
        <title>Resolving the Mortierellaceae phylogeny through synthesis of multi-gene phylogenetics and phylogenomics.</title>
        <authorList>
            <person name="Vandepol N."/>
            <person name="Liber J."/>
            <person name="Desiro A."/>
            <person name="Na H."/>
            <person name="Kennedy M."/>
            <person name="Barry K."/>
            <person name="Grigoriev I.V."/>
            <person name="Miller A.N."/>
            <person name="O'Donnell K."/>
            <person name="Stajich J.E."/>
            <person name="Bonito G."/>
        </authorList>
    </citation>
    <scope>NUCLEOTIDE SEQUENCE</scope>
    <source>
        <strain evidence="2">NVP1</strain>
    </source>
</reference>
<accession>A0A9P5SCX5</accession>
<dbReference type="Proteomes" id="UP000696485">
    <property type="component" value="Unassembled WGS sequence"/>
</dbReference>
<evidence type="ECO:0000313" key="3">
    <source>
        <dbReference type="Proteomes" id="UP000696485"/>
    </source>
</evidence>
<dbReference type="AlphaFoldDB" id="A0A9P5SCX5"/>
<name>A0A9P5SCX5_9FUNG</name>
<organism evidence="2 3">
    <name type="scientific">Podila minutissima</name>
    <dbReference type="NCBI Taxonomy" id="64525"/>
    <lineage>
        <taxon>Eukaryota</taxon>
        <taxon>Fungi</taxon>
        <taxon>Fungi incertae sedis</taxon>
        <taxon>Mucoromycota</taxon>
        <taxon>Mortierellomycotina</taxon>
        <taxon>Mortierellomycetes</taxon>
        <taxon>Mortierellales</taxon>
        <taxon>Mortierellaceae</taxon>
        <taxon>Podila</taxon>
    </lineage>
</organism>
<evidence type="ECO:0000259" key="1">
    <source>
        <dbReference type="Pfam" id="PF09994"/>
    </source>
</evidence>
<dbReference type="Pfam" id="PF09994">
    <property type="entry name" value="T6SS_Tle1-like_cat"/>
    <property type="match status" value="1"/>
</dbReference>
<sequence>MKTAAKRVVVLCDGTWAGSETRTETNIFLLAKMMGLDRECYLNSTPGDPIPFAARGINGCYFPGAGLGGTFLEYILNGATGDDIDDNCLKVYKYIVQHYTPQTPQSPQPETRMFDFSRGASQTPQPEIWMFGFSRGAYTVRCVAGMIYNCGILKRRKNGQAVLANDNTKLTNEEEVLCEHVYWIYRSNDPADHPESPRSTTFRARASHDVRTPVKFMGLFDAVGGLGIPFLNPGIGLSFYEFHDTKVSSVVEKVYHALCIHERLWGLEPYHVSPASIESDHSLKFMSVGSLVATTISAAICFSFFDLEDSLTATIKPNLVFADLALKWMLESIQEHSGDELIWNIDAKIKELVTNMESADDTHTGNGDIYSNIIHYVPLGSLWETLYKTLKHFEKSKSNVGNDVINAVSALKPITQPVWMLARLNFHVFHFITRQFRLNTLPFAGSALQIINEIFRHDPFSEDAQKILTVLGIMLSSQFLLHEFRTILDVLAHTKERRISDVNASVVRYDEEMLGDRTIMEAGRIKRPEGAYQSQTYENFRTIQQIM</sequence>
<protein>
    <recommendedName>
        <fullName evidence="1">T6SS Phospholipase effector Tle1-like catalytic domain-containing protein</fullName>
    </recommendedName>
</protein>
<proteinExistence type="predicted"/>
<dbReference type="PANTHER" id="PTHR33840:SF1">
    <property type="entry name" value="TLE1 PHOSPHOLIPASE DOMAIN-CONTAINING PROTEIN"/>
    <property type="match status" value="1"/>
</dbReference>
<evidence type="ECO:0000313" key="2">
    <source>
        <dbReference type="EMBL" id="KAF9322567.1"/>
    </source>
</evidence>
<feature type="domain" description="T6SS Phospholipase effector Tle1-like catalytic" evidence="1">
    <location>
        <begin position="6"/>
        <end position="274"/>
    </location>
</feature>
<dbReference type="InterPro" id="IPR018712">
    <property type="entry name" value="Tle1-like_cat"/>
</dbReference>
<comment type="caution">
    <text evidence="2">The sequence shown here is derived from an EMBL/GenBank/DDBJ whole genome shotgun (WGS) entry which is preliminary data.</text>
</comment>
<keyword evidence="3" id="KW-1185">Reference proteome</keyword>
<dbReference type="EMBL" id="JAAAUY010001513">
    <property type="protein sequence ID" value="KAF9322567.1"/>
    <property type="molecule type" value="Genomic_DNA"/>
</dbReference>